<evidence type="ECO:0000313" key="4">
    <source>
        <dbReference type="Proteomes" id="UP000180043"/>
    </source>
</evidence>
<dbReference type="InterPro" id="IPR021421">
    <property type="entry name" value="DUF3071"/>
</dbReference>
<dbReference type="Proteomes" id="UP000180043">
    <property type="component" value="Unassembled WGS sequence"/>
</dbReference>
<dbReference type="NCBIfam" id="NF040712">
    <property type="entry name" value="SepH"/>
    <property type="match status" value="1"/>
</dbReference>
<feature type="domain" description="DUF3071" evidence="2">
    <location>
        <begin position="1"/>
        <end position="169"/>
    </location>
</feature>
<dbReference type="AlphaFoldDB" id="A0A0E3TQA5"/>
<organism evidence="3 4">
    <name type="scientific">Mycobacteroides chelonae</name>
    <name type="common">Mycobacterium chelonae</name>
    <dbReference type="NCBI Taxonomy" id="1774"/>
    <lineage>
        <taxon>Bacteria</taxon>
        <taxon>Bacillati</taxon>
        <taxon>Actinomycetota</taxon>
        <taxon>Actinomycetes</taxon>
        <taxon>Mycobacteriales</taxon>
        <taxon>Mycobacteriaceae</taxon>
        <taxon>Mycobacteroides</taxon>
    </lineage>
</organism>
<dbReference type="EMBL" id="MLIQ01000002">
    <property type="protein sequence ID" value="OHU61021.1"/>
    <property type="molecule type" value="Genomic_DNA"/>
</dbReference>
<dbReference type="HOGENOM" id="CLU_021151_1_0_11"/>
<reference evidence="3 4" key="1">
    <citation type="submission" date="2016-10" db="EMBL/GenBank/DDBJ databases">
        <title>Evaluation of Human, Veterinary and Environmental Mycobacterium chelonae Isolates by Core Genome Phylogenomic Analysis, Targeted Gene Comparison, and Anti-microbial Susceptibility Patterns: A Tale of Mistaken Identities.</title>
        <authorList>
            <person name="Fogelson S.B."/>
            <person name="Camus A.C."/>
            <person name="Lorenz W."/>
            <person name="Vasireddy R."/>
            <person name="Vasireddy S."/>
            <person name="Smith T."/>
            <person name="Brown-Elliott B.A."/>
            <person name="Wallace R.J.Jr."/>
            <person name="Hasan N.A."/>
            <person name="Reischl U."/>
            <person name="Sanchez S."/>
        </authorList>
    </citation>
    <scope>NUCLEOTIDE SEQUENCE [LARGE SCALE GENOMIC DNA]</scope>
    <source>
        <strain evidence="3 4">15515</strain>
    </source>
</reference>
<evidence type="ECO:0000313" key="3">
    <source>
        <dbReference type="EMBL" id="OHU61021.1"/>
    </source>
</evidence>
<evidence type="ECO:0000259" key="2">
    <source>
        <dbReference type="Pfam" id="PF11268"/>
    </source>
</evidence>
<dbReference type="RefSeq" id="WP_046252620.1">
    <property type="nucleotide sequence ID" value="NZ_CP010946.1"/>
</dbReference>
<gene>
    <name evidence="3" type="ORF">BKG82_00540</name>
</gene>
<dbReference type="OrthoDB" id="5180791at2"/>
<proteinExistence type="predicted"/>
<evidence type="ECO:0000256" key="1">
    <source>
        <dbReference type="SAM" id="MobiDB-lite"/>
    </source>
</evidence>
<dbReference type="InterPro" id="IPR047682">
    <property type="entry name" value="SepH-like"/>
</dbReference>
<sequence length="270" mass="29549">MRELKVIGLSADGKRVVCQDANGSDKFVIDADDRLRAAARGDLSRLGQIQIEMESSLRPREIQARIRAGATVQQVATAAGVDVARIERFAHPVLLERQRAAEMATAAHPVRSDGPTVNSLADTVAGAMFARGLDPDAIEWDAWKVEDGRWTVQLQWRAGRSDNKAHFRFTPGAHGGTVTALDDSARELIDPTFTRSLRTVAPVAPLLPEPEPELFTERPAPQPEPVREPEPVEEVNDAQPTPAPRRSRRSKPAVPTWEDVLLGVRSSGQN</sequence>
<dbReference type="Pfam" id="PF11268">
    <property type="entry name" value="DUF3071"/>
    <property type="match status" value="1"/>
</dbReference>
<protein>
    <recommendedName>
        <fullName evidence="2">DUF3071 domain-containing protein</fullName>
    </recommendedName>
</protein>
<dbReference type="GeneID" id="31678386"/>
<comment type="caution">
    <text evidence="3">The sequence shown here is derived from an EMBL/GenBank/DDBJ whole genome shotgun (WGS) entry which is preliminary data.</text>
</comment>
<name>A0A0E3TQA5_MYCCH</name>
<dbReference type="PATRIC" id="fig|1774.35.peg.815"/>
<accession>A0A0E3TQA5</accession>
<feature type="region of interest" description="Disordered" evidence="1">
    <location>
        <begin position="204"/>
        <end position="270"/>
    </location>
</feature>